<dbReference type="Gene3D" id="3.40.630.30">
    <property type="match status" value="1"/>
</dbReference>
<dbReference type="RefSeq" id="WP_318242808.1">
    <property type="nucleotide sequence ID" value="NZ_JAUEQX010000013.1"/>
</dbReference>
<feature type="domain" description="N-acetyltransferase" evidence="1">
    <location>
        <begin position="1"/>
        <end position="156"/>
    </location>
</feature>
<proteinExistence type="predicted"/>
<dbReference type="EMBL" id="JAUEQX010000013">
    <property type="protein sequence ID" value="MDW3778257.1"/>
    <property type="molecule type" value="Genomic_DNA"/>
</dbReference>
<dbReference type="SUPFAM" id="SSF55729">
    <property type="entry name" value="Acyl-CoA N-acyltransferases (Nat)"/>
    <property type="match status" value="1"/>
</dbReference>
<protein>
    <submittedName>
        <fullName evidence="2">GNAT family N-acetyltransferase</fullName>
        <ecNumber evidence="2">2.3.1.-</ecNumber>
    </submittedName>
</protein>
<dbReference type="PANTHER" id="PTHR43451">
    <property type="entry name" value="ACETYLTRANSFERASE (GNAT) FAMILY PROTEIN"/>
    <property type="match status" value="1"/>
</dbReference>
<organism evidence="2 3">
    <name type="scientific">Kluyvera cryocrescens</name>
    <name type="common">Kluyvera citrophila</name>
    <dbReference type="NCBI Taxonomy" id="580"/>
    <lineage>
        <taxon>Bacteria</taxon>
        <taxon>Pseudomonadati</taxon>
        <taxon>Pseudomonadota</taxon>
        <taxon>Gammaproteobacteria</taxon>
        <taxon>Enterobacterales</taxon>
        <taxon>Enterobacteriaceae</taxon>
        <taxon>Kluyvera</taxon>
    </lineage>
</organism>
<gene>
    <name evidence="2" type="ORF">QWU01_15725</name>
</gene>
<comment type="caution">
    <text evidence="2">The sequence shown here is derived from an EMBL/GenBank/DDBJ whole genome shotgun (WGS) entry which is preliminary data.</text>
</comment>
<dbReference type="EC" id="2.3.1.-" evidence="2"/>
<dbReference type="InterPro" id="IPR052564">
    <property type="entry name" value="N-acetyltrans/Recomb-assoc"/>
</dbReference>
<keyword evidence="2" id="KW-0012">Acyltransferase</keyword>
<dbReference type="AlphaFoldDB" id="A0AAW9C962"/>
<evidence type="ECO:0000313" key="3">
    <source>
        <dbReference type="Proteomes" id="UP001276300"/>
    </source>
</evidence>
<dbReference type="PANTHER" id="PTHR43451:SF1">
    <property type="entry name" value="ACETYLTRANSFERASE"/>
    <property type="match status" value="1"/>
</dbReference>
<dbReference type="Pfam" id="PF13673">
    <property type="entry name" value="Acetyltransf_10"/>
    <property type="match status" value="1"/>
</dbReference>
<keyword evidence="2" id="KW-0808">Transferase</keyword>
<dbReference type="PROSITE" id="PS51186">
    <property type="entry name" value="GNAT"/>
    <property type="match status" value="1"/>
</dbReference>
<sequence>MKIRLVSAEEAEACWKIRNLSIRQGCQTSYSQEVLTAWTPEEMPEGYRVVIKENPFFAVDITNVGLVATGYLDVSAGSVEAIFTLPDFTGKGLASQIITAIKNEARSRGFKQLTLCATPNAQTFYERHGFHFIQQNISPSRLIPEGVPCIDMAINL</sequence>
<dbReference type="CDD" id="cd04301">
    <property type="entry name" value="NAT_SF"/>
    <property type="match status" value="1"/>
</dbReference>
<name>A0AAW9C962_KLUCR</name>
<reference evidence="2" key="1">
    <citation type="journal article" date="2023" name="J Glob Antimicrob Resist">
        <title>Emergence of NDM-1 and KPC-3 carbapenemases in Kluyvera cryocrescens: Investigating genetic heterogeneity and acquisition routes of blaNDM-1 in Enterobacterales species in Portugal.</title>
        <authorList>
            <person name="Loiodice M."/>
            <person name="Ribeiro M."/>
            <person name="Peixe L."/>
            <person name="Novais A."/>
        </authorList>
    </citation>
    <scope>NUCLEOTIDE SEQUENCE</scope>
    <source>
        <strain evidence="2">K629</strain>
    </source>
</reference>
<dbReference type="InterPro" id="IPR016181">
    <property type="entry name" value="Acyl_CoA_acyltransferase"/>
</dbReference>
<dbReference type="Proteomes" id="UP001276300">
    <property type="component" value="Unassembled WGS sequence"/>
</dbReference>
<dbReference type="InterPro" id="IPR000182">
    <property type="entry name" value="GNAT_dom"/>
</dbReference>
<dbReference type="GO" id="GO:0016747">
    <property type="term" value="F:acyltransferase activity, transferring groups other than amino-acyl groups"/>
    <property type="evidence" value="ECO:0007669"/>
    <property type="project" value="InterPro"/>
</dbReference>
<evidence type="ECO:0000313" key="2">
    <source>
        <dbReference type="EMBL" id="MDW3778257.1"/>
    </source>
</evidence>
<accession>A0AAW9C962</accession>
<evidence type="ECO:0000259" key="1">
    <source>
        <dbReference type="PROSITE" id="PS51186"/>
    </source>
</evidence>